<evidence type="ECO:0000259" key="4">
    <source>
        <dbReference type="PROSITE" id="PS50995"/>
    </source>
</evidence>
<dbReference type="SUPFAM" id="SSF46785">
    <property type="entry name" value="Winged helix' DNA-binding domain"/>
    <property type="match status" value="1"/>
</dbReference>
<dbReference type="PATRIC" id="fig|61435.5.peg.3"/>
<evidence type="ECO:0000313" key="6">
    <source>
        <dbReference type="Proteomes" id="UP000053577"/>
    </source>
</evidence>
<gene>
    <name evidence="5" type="ORF">DA01_00015</name>
</gene>
<dbReference type="GO" id="GO:0003700">
    <property type="term" value="F:DNA-binding transcription factor activity"/>
    <property type="evidence" value="ECO:0007669"/>
    <property type="project" value="InterPro"/>
</dbReference>
<name>A0A0V8M530_9CHLR</name>
<dbReference type="InterPro" id="IPR036388">
    <property type="entry name" value="WH-like_DNA-bd_sf"/>
</dbReference>
<dbReference type="AlphaFoldDB" id="A0A0V8M530"/>
<evidence type="ECO:0000256" key="2">
    <source>
        <dbReference type="ARBA" id="ARBA00023125"/>
    </source>
</evidence>
<evidence type="ECO:0000313" key="5">
    <source>
        <dbReference type="EMBL" id="KSV18908.1"/>
    </source>
</evidence>
<dbReference type="Gene3D" id="1.10.10.10">
    <property type="entry name" value="Winged helix-like DNA-binding domain superfamily/Winged helix DNA-binding domain"/>
    <property type="match status" value="1"/>
</dbReference>
<dbReference type="RefSeq" id="WP_058291909.1">
    <property type="nucleotide sequence ID" value="NZ_JGYD01000001.1"/>
</dbReference>
<dbReference type="Pfam" id="PF01047">
    <property type="entry name" value="MarR"/>
    <property type="match status" value="1"/>
</dbReference>
<dbReference type="EMBL" id="JGYD01000001">
    <property type="protein sequence ID" value="KSV18908.1"/>
    <property type="molecule type" value="Genomic_DNA"/>
</dbReference>
<dbReference type="Proteomes" id="UP000053577">
    <property type="component" value="Unassembled WGS sequence"/>
</dbReference>
<protein>
    <submittedName>
        <fullName evidence="5">MarR family transcriptional regulator</fullName>
    </submittedName>
</protein>
<dbReference type="InterPro" id="IPR036390">
    <property type="entry name" value="WH_DNA-bd_sf"/>
</dbReference>
<dbReference type="PRINTS" id="PR00598">
    <property type="entry name" value="HTHMARR"/>
</dbReference>
<comment type="caution">
    <text evidence="5">The sequence shown here is derived from an EMBL/GenBank/DDBJ whole genome shotgun (WGS) entry which is preliminary data.</text>
</comment>
<dbReference type="GO" id="GO:0003677">
    <property type="term" value="F:DNA binding"/>
    <property type="evidence" value="ECO:0007669"/>
    <property type="project" value="UniProtKB-KW"/>
</dbReference>
<keyword evidence="3" id="KW-0804">Transcription</keyword>
<proteinExistence type="predicted"/>
<feature type="domain" description="HTH marR-type" evidence="4">
    <location>
        <begin position="1"/>
        <end position="139"/>
    </location>
</feature>
<evidence type="ECO:0000256" key="1">
    <source>
        <dbReference type="ARBA" id="ARBA00023015"/>
    </source>
</evidence>
<dbReference type="PANTHER" id="PTHR42756:SF1">
    <property type="entry name" value="TRANSCRIPTIONAL REPRESSOR OF EMRAB OPERON"/>
    <property type="match status" value="1"/>
</dbReference>
<sequence>MSRQAFIEDIYNNMCLIKKNMFPASHSCGDDLALGHTQIMLLRAVEKNKGTGIKDLAILFNISPSAVTQIVDGLVEKGLIHREIDLKDRRAISISITAEASDRIAEIKKQAEGKVRTAFEALDDNELATFALLNKKLAEKITGN</sequence>
<dbReference type="InterPro" id="IPR000835">
    <property type="entry name" value="HTH_MarR-typ"/>
</dbReference>
<dbReference type="PANTHER" id="PTHR42756">
    <property type="entry name" value="TRANSCRIPTIONAL REGULATOR, MARR"/>
    <property type="match status" value="1"/>
</dbReference>
<reference evidence="5 6" key="1">
    <citation type="journal article" date="2015" name="Sci. Rep.">
        <title>A comparative genomics and reductive dehalogenase gene transcription study of two chloroethene-respiring bacteria, Dehalococcoides mccartyi strains MB and 11a.</title>
        <authorList>
            <person name="Low A."/>
            <person name="Shen Z."/>
            <person name="Cheng D."/>
            <person name="Rogers M.J."/>
            <person name="Lee P.K."/>
            <person name="He J."/>
        </authorList>
    </citation>
    <scope>NUCLEOTIDE SEQUENCE [LARGE SCALE GENOMIC DNA]</scope>
    <source>
        <strain evidence="5 6">MB</strain>
    </source>
</reference>
<dbReference type="PROSITE" id="PS50995">
    <property type="entry name" value="HTH_MARR_2"/>
    <property type="match status" value="1"/>
</dbReference>
<evidence type="ECO:0000256" key="3">
    <source>
        <dbReference type="ARBA" id="ARBA00023163"/>
    </source>
</evidence>
<dbReference type="SMART" id="SM00347">
    <property type="entry name" value="HTH_MARR"/>
    <property type="match status" value="1"/>
</dbReference>
<organism evidence="5 6">
    <name type="scientific">Dehalococcoides mccartyi</name>
    <dbReference type="NCBI Taxonomy" id="61435"/>
    <lineage>
        <taxon>Bacteria</taxon>
        <taxon>Bacillati</taxon>
        <taxon>Chloroflexota</taxon>
        <taxon>Dehalococcoidia</taxon>
        <taxon>Dehalococcoidales</taxon>
        <taxon>Dehalococcoidaceae</taxon>
        <taxon>Dehalococcoides</taxon>
    </lineage>
</organism>
<keyword evidence="1" id="KW-0805">Transcription regulation</keyword>
<accession>A0A0V8M530</accession>
<keyword evidence="2" id="KW-0238">DNA-binding</keyword>
<dbReference type="OrthoDB" id="9799747at2"/>